<dbReference type="OMA" id="GETHIVP"/>
<evidence type="ECO:0000313" key="5">
    <source>
        <dbReference type="Ensembl" id="ENSLAFP00000025964.1"/>
    </source>
</evidence>
<sequence length="385" mass="41148">MLLLALLFMVAWALAGRRWCEQTETVWVEELVTPRQEDLVPCASLYHHLRLGWLLGPPPRTNGRLTSDLRLCPIYRPPETRPAATRTVRACCPGWGGCPTAPLGSSPSGHCFATGQCQLWAGVVHTPAASLEECCAQVWGHSWQDGSSQACIHCSHQPPQGSTPTLATLQPLAGAVGQLWSQRQRPGTCATWSGFHYRTFDGHFHFLGRCTYLLGAVADSGWAVHLLPGGHCSQPGNCQLVREGPGDIGPEEALIQGGNVSVNNGGWSANEVRDLLPAGMSLQWQGDWLVLSGDLGAIVRLDGAGSVSISLDPGLRGQTQGLCGLYNDQPEDDFLEPGGRMAVLAATFGNSWRLPDSEPGCVDAPEAAPVCKRPPGGVEEASRLL</sequence>
<evidence type="ECO:0000256" key="2">
    <source>
        <dbReference type="ARBA" id="ARBA00023180"/>
    </source>
</evidence>
<dbReference type="SMART" id="SM00216">
    <property type="entry name" value="VWD"/>
    <property type="match status" value="1"/>
</dbReference>
<proteinExistence type="predicted"/>
<evidence type="ECO:0000313" key="6">
    <source>
        <dbReference type="Proteomes" id="UP000007646"/>
    </source>
</evidence>
<organism evidence="5 6">
    <name type="scientific">Loxodonta africana</name>
    <name type="common">African elephant</name>
    <dbReference type="NCBI Taxonomy" id="9785"/>
    <lineage>
        <taxon>Eukaryota</taxon>
        <taxon>Metazoa</taxon>
        <taxon>Chordata</taxon>
        <taxon>Craniata</taxon>
        <taxon>Vertebrata</taxon>
        <taxon>Euteleostomi</taxon>
        <taxon>Mammalia</taxon>
        <taxon>Eutheria</taxon>
        <taxon>Afrotheria</taxon>
        <taxon>Proboscidea</taxon>
        <taxon>Elephantidae</taxon>
        <taxon>Loxodonta</taxon>
    </lineage>
</organism>
<dbReference type="PROSITE" id="PS51233">
    <property type="entry name" value="VWFD"/>
    <property type="match status" value="1"/>
</dbReference>
<feature type="domain" description="VWFD" evidence="4">
    <location>
        <begin position="187"/>
        <end position="362"/>
    </location>
</feature>
<name>G3UDQ6_LOXAF</name>
<dbReference type="Pfam" id="PF00094">
    <property type="entry name" value="VWD"/>
    <property type="match status" value="1"/>
</dbReference>
<dbReference type="GeneTree" id="ENSGT00940000155829"/>
<accession>G3UDQ6</accession>
<reference evidence="5" key="3">
    <citation type="submission" date="2025-09" db="UniProtKB">
        <authorList>
            <consortium name="Ensembl"/>
        </authorList>
    </citation>
    <scope>IDENTIFICATION</scope>
    <source>
        <strain evidence="5">Isolate ISIS603380</strain>
    </source>
</reference>
<dbReference type="STRING" id="9785.ENSLAFP00000025964"/>
<dbReference type="Proteomes" id="UP000007646">
    <property type="component" value="Unassembled WGS sequence"/>
</dbReference>
<evidence type="ECO:0000256" key="3">
    <source>
        <dbReference type="SAM" id="SignalP"/>
    </source>
</evidence>
<dbReference type="eggNOG" id="KOG1216">
    <property type="taxonomic scope" value="Eukaryota"/>
</dbReference>
<reference evidence="5 6" key="1">
    <citation type="submission" date="2009-06" db="EMBL/GenBank/DDBJ databases">
        <title>The Genome Sequence of Loxodonta africana (African elephant).</title>
        <authorList>
            <person name="Di Palma F."/>
            <person name="Heiman D."/>
            <person name="Young S."/>
            <person name="Johnson J."/>
            <person name="Lander E.S."/>
            <person name="Lindblad-Toh K."/>
        </authorList>
    </citation>
    <scope>NUCLEOTIDE SEQUENCE [LARGE SCALE GENOMIC DNA]</scope>
    <source>
        <strain evidence="5 6">Isolate ISIS603380</strain>
    </source>
</reference>
<dbReference type="InterPro" id="IPR050780">
    <property type="entry name" value="Mucin_vWF_Thrombospondin_sf"/>
</dbReference>
<dbReference type="InParanoid" id="G3UDQ6"/>
<dbReference type="AlphaFoldDB" id="G3UDQ6"/>
<protein>
    <recommendedName>
        <fullName evidence="4">VWFD domain-containing protein</fullName>
    </recommendedName>
</protein>
<dbReference type="HOGENOM" id="CLU_872999_0_0_1"/>
<feature type="chain" id="PRO_5012971825" description="VWFD domain-containing protein" evidence="3">
    <location>
        <begin position="16"/>
        <end position="385"/>
    </location>
</feature>
<feature type="signal peptide" evidence="3">
    <location>
        <begin position="1"/>
        <end position="15"/>
    </location>
</feature>
<dbReference type="PANTHER" id="PTHR11339">
    <property type="entry name" value="EXTRACELLULAR MATRIX GLYCOPROTEIN RELATED"/>
    <property type="match status" value="1"/>
</dbReference>
<evidence type="ECO:0000256" key="1">
    <source>
        <dbReference type="ARBA" id="ARBA00023157"/>
    </source>
</evidence>
<keyword evidence="6" id="KW-1185">Reference proteome</keyword>
<evidence type="ECO:0000259" key="4">
    <source>
        <dbReference type="PROSITE" id="PS51233"/>
    </source>
</evidence>
<keyword evidence="3" id="KW-0732">Signal</keyword>
<dbReference type="InterPro" id="IPR001846">
    <property type="entry name" value="VWF_type-D"/>
</dbReference>
<keyword evidence="1" id="KW-1015">Disulfide bond</keyword>
<reference evidence="5" key="2">
    <citation type="submission" date="2025-08" db="UniProtKB">
        <authorList>
            <consortium name="Ensembl"/>
        </authorList>
    </citation>
    <scope>IDENTIFICATION</scope>
    <source>
        <strain evidence="5">Isolate ISIS603380</strain>
    </source>
</reference>
<dbReference type="Ensembl" id="ENSLAFT00000027030.1">
    <property type="protein sequence ID" value="ENSLAFP00000025964.1"/>
    <property type="gene ID" value="ENSLAFG00000027842.1"/>
</dbReference>
<keyword evidence="2" id="KW-0325">Glycoprotein</keyword>